<reference evidence="2" key="1">
    <citation type="submission" date="2022-11" db="UniProtKB">
        <authorList>
            <consortium name="WormBaseParasite"/>
        </authorList>
    </citation>
    <scope>IDENTIFICATION</scope>
</reference>
<proteinExistence type="predicted"/>
<dbReference type="AlphaFoldDB" id="A0A915J6E9"/>
<evidence type="ECO:0000313" key="1">
    <source>
        <dbReference type="Proteomes" id="UP000887565"/>
    </source>
</evidence>
<keyword evidence="1" id="KW-1185">Reference proteome</keyword>
<dbReference type="WBParaSite" id="nRc.2.0.1.t21313-RA">
    <property type="protein sequence ID" value="nRc.2.0.1.t21313-RA"/>
    <property type="gene ID" value="nRc.2.0.1.g21313"/>
</dbReference>
<dbReference type="Proteomes" id="UP000887565">
    <property type="component" value="Unplaced"/>
</dbReference>
<accession>A0A915J6E9</accession>
<evidence type="ECO:0000313" key="2">
    <source>
        <dbReference type="WBParaSite" id="nRc.2.0.1.t21313-RA"/>
    </source>
</evidence>
<sequence>MKEKFIIRVSESSIILNRSLNETSRHRSFQNKGNTTSPKLCDARRLCDESSATEITDDKRLSTEISSLSNITLVVCCVKMPLDDAELSKAIEVFADAVGTIFGAGKRGIRLDLAALVVGNSFCKISTMALVDGRLTIF</sequence>
<protein>
    <submittedName>
        <fullName evidence="2">Uncharacterized protein</fullName>
    </submittedName>
</protein>
<name>A0A915J6E9_ROMCU</name>
<organism evidence="1 2">
    <name type="scientific">Romanomermis culicivorax</name>
    <name type="common">Nematode worm</name>
    <dbReference type="NCBI Taxonomy" id="13658"/>
    <lineage>
        <taxon>Eukaryota</taxon>
        <taxon>Metazoa</taxon>
        <taxon>Ecdysozoa</taxon>
        <taxon>Nematoda</taxon>
        <taxon>Enoplea</taxon>
        <taxon>Dorylaimia</taxon>
        <taxon>Mermithida</taxon>
        <taxon>Mermithoidea</taxon>
        <taxon>Mermithidae</taxon>
        <taxon>Romanomermis</taxon>
    </lineage>
</organism>